<dbReference type="InterPro" id="IPR003175">
    <property type="entry name" value="CDI_dom"/>
</dbReference>
<comment type="subcellular location">
    <subcellularLocation>
        <location evidence="1">Nucleus</location>
        <location evidence="1">Nucleoplasm</location>
    </subcellularLocation>
</comment>
<dbReference type="PANTHER" id="PTHR46776">
    <property type="entry name" value="CYCLIN-DEPENDENT KINASE INHIBITOR 4-RELATED"/>
    <property type="match status" value="1"/>
</dbReference>
<accession>A0A9R1XVX3</accession>
<evidence type="ECO:0000313" key="7">
    <source>
        <dbReference type="EMBL" id="KAJ0223624.1"/>
    </source>
</evidence>
<evidence type="ECO:0000256" key="4">
    <source>
        <dbReference type="ARBA" id="ARBA00023306"/>
    </source>
</evidence>
<feature type="region of interest" description="Disordered" evidence="5">
    <location>
        <begin position="61"/>
        <end position="99"/>
    </location>
</feature>
<dbReference type="PIRSF" id="PIRSF017811">
    <property type="entry name" value="CDK_inhib_pln"/>
    <property type="match status" value="1"/>
</dbReference>
<keyword evidence="8" id="KW-1185">Reference proteome</keyword>
<feature type="domain" description="Cyclin-dependent kinase inhibitor" evidence="6">
    <location>
        <begin position="185"/>
        <end position="228"/>
    </location>
</feature>
<feature type="compositionally biased region" description="Low complexity" evidence="5">
    <location>
        <begin position="155"/>
        <end position="171"/>
    </location>
</feature>
<dbReference type="InterPro" id="IPR044898">
    <property type="entry name" value="CDI_dom_sf"/>
</dbReference>
<protein>
    <recommendedName>
        <fullName evidence="6">Cyclin-dependent kinase inhibitor domain-containing protein</fullName>
    </recommendedName>
</protein>
<evidence type="ECO:0000313" key="8">
    <source>
        <dbReference type="Proteomes" id="UP000235145"/>
    </source>
</evidence>
<dbReference type="GO" id="GO:0005654">
    <property type="term" value="C:nucleoplasm"/>
    <property type="evidence" value="ECO:0007669"/>
    <property type="project" value="UniProtKB-SubCell"/>
</dbReference>
<evidence type="ECO:0000256" key="3">
    <source>
        <dbReference type="ARBA" id="ARBA00023013"/>
    </source>
</evidence>
<dbReference type="GO" id="GO:0045740">
    <property type="term" value="P:positive regulation of DNA replication"/>
    <property type="evidence" value="ECO:0000318"/>
    <property type="project" value="GO_Central"/>
</dbReference>
<evidence type="ECO:0000256" key="2">
    <source>
        <dbReference type="ARBA" id="ARBA00010274"/>
    </source>
</evidence>
<dbReference type="GO" id="GO:0005634">
    <property type="term" value="C:nucleus"/>
    <property type="evidence" value="ECO:0000318"/>
    <property type="project" value="GO_Central"/>
</dbReference>
<feature type="region of interest" description="Disordered" evidence="5">
    <location>
        <begin position="149"/>
        <end position="171"/>
    </location>
</feature>
<dbReference type="Pfam" id="PF02234">
    <property type="entry name" value="CDI"/>
    <property type="match status" value="1"/>
</dbReference>
<dbReference type="GO" id="GO:0051726">
    <property type="term" value="P:regulation of cell cycle"/>
    <property type="evidence" value="ECO:0007669"/>
    <property type="project" value="InterPro"/>
</dbReference>
<organism evidence="7 8">
    <name type="scientific">Lactuca sativa</name>
    <name type="common">Garden lettuce</name>
    <dbReference type="NCBI Taxonomy" id="4236"/>
    <lineage>
        <taxon>Eukaryota</taxon>
        <taxon>Viridiplantae</taxon>
        <taxon>Streptophyta</taxon>
        <taxon>Embryophyta</taxon>
        <taxon>Tracheophyta</taxon>
        <taxon>Spermatophyta</taxon>
        <taxon>Magnoliopsida</taxon>
        <taxon>eudicotyledons</taxon>
        <taxon>Gunneridae</taxon>
        <taxon>Pentapetalae</taxon>
        <taxon>asterids</taxon>
        <taxon>campanulids</taxon>
        <taxon>Asterales</taxon>
        <taxon>Asteraceae</taxon>
        <taxon>Cichorioideae</taxon>
        <taxon>Cichorieae</taxon>
        <taxon>Lactucinae</taxon>
        <taxon>Lactuca</taxon>
    </lineage>
</organism>
<comment type="caution">
    <text evidence="7">The sequence shown here is derived from an EMBL/GenBank/DDBJ whole genome shotgun (WGS) entry which is preliminary data.</text>
</comment>
<evidence type="ECO:0000256" key="1">
    <source>
        <dbReference type="ARBA" id="ARBA00004642"/>
    </source>
</evidence>
<comment type="similarity">
    <text evidence="2">Belongs to the CDI family. ICK/KRP subfamily.</text>
</comment>
<keyword evidence="3" id="KW-0649">Protein kinase inhibitor</keyword>
<evidence type="ECO:0000259" key="6">
    <source>
        <dbReference type="Pfam" id="PF02234"/>
    </source>
</evidence>
<dbReference type="AlphaFoldDB" id="A0A9R1XVX3"/>
<proteinExistence type="inferred from homology"/>
<dbReference type="Proteomes" id="UP000235145">
    <property type="component" value="Unassembled WGS sequence"/>
</dbReference>
<reference evidence="7 8" key="1">
    <citation type="journal article" date="2017" name="Nat. Commun.">
        <title>Genome assembly with in vitro proximity ligation data and whole-genome triplication in lettuce.</title>
        <authorList>
            <person name="Reyes-Chin-Wo S."/>
            <person name="Wang Z."/>
            <person name="Yang X."/>
            <person name="Kozik A."/>
            <person name="Arikit S."/>
            <person name="Song C."/>
            <person name="Xia L."/>
            <person name="Froenicke L."/>
            <person name="Lavelle D.O."/>
            <person name="Truco M.J."/>
            <person name="Xia R."/>
            <person name="Zhu S."/>
            <person name="Xu C."/>
            <person name="Xu H."/>
            <person name="Xu X."/>
            <person name="Cox K."/>
            <person name="Korf I."/>
            <person name="Meyers B.C."/>
            <person name="Michelmore R.W."/>
        </authorList>
    </citation>
    <scope>NUCLEOTIDE SEQUENCE [LARGE SCALE GENOMIC DNA]</scope>
    <source>
        <strain evidence="8">cv. Salinas</strain>
        <tissue evidence="7">Seedlings</tissue>
    </source>
</reference>
<dbReference type="InterPro" id="IPR044275">
    <property type="entry name" value="KRP"/>
</dbReference>
<dbReference type="EMBL" id="NBSK02000002">
    <property type="protein sequence ID" value="KAJ0223624.1"/>
    <property type="molecule type" value="Genomic_DNA"/>
</dbReference>
<name>A0A9R1XVX3_LACSA</name>
<dbReference type="GO" id="GO:0004861">
    <property type="term" value="F:cyclin-dependent protein serine/threonine kinase inhibitor activity"/>
    <property type="evidence" value="ECO:0000318"/>
    <property type="project" value="GO_Central"/>
</dbReference>
<sequence length="231" mass="26105">MGKYIQRNSKTARKVSIMDIPSHGGVRTRARTLALQKASSAVSPGAGSYIQLRSRRLVKPTPSNIQKENRVPPKPNKHSCKGAGSSTLNVNSRNSSRSVKKLVHRKDEIRQEIEITDAEDVGIDDEASFGENMLEIEGRERSIRETTPCSLIKDPNTTNTPTSSTKKTYSTNSNLRVQIPPPRLIPTTVEMEEFFTEPEKHQQKLFIEKYNFDPVNEKPLPGRYQWVKMDN</sequence>
<dbReference type="Gene3D" id="4.10.365.10">
    <property type="entry name" value="p27"/>
    <property type="match status" value="1"/>
</dbReference>
<keyword evidence="4" id="KW-0131">Cell cycle</keyword>
<feature type="compositionally biased region" description="Low complexity" evidence="5">
    <location>
        <begin position="85"/>
        <end position="97"/>
    </location>
</feature>
<evidence type="ECO:0000256" key="5">
    <source>
        <dbReference type="SAM" id="MobiDB-lite"/>
    </source>
</evidence>
<gene>
    <name evidence="7" type="ORF">LSAT_V11C200066420</name>
</gene>